<keyword evidence="2" id="KW-1185">Reference proteome</keyword>
<dbReference type="PROSITE" id="PS51318">
    <property type="entry name" value="TAT"/>
    <property type="match status" value="1"/>
</dbReference>
<protein>
    <recommendedName>
        <fullName evidence="3">Twin-arginine translocation signal domain-containing protein</fullName>
    </recommendedName>
</protein>
<dbReference type="GeneID" id="72186851"/>
<organism evidence="1 2">
    <name type="scientific">Halorussus limi</name>
    <dbReference type="NCBI Taxonomy" id="2938695"/>
    <lineage>
        <taxon>Archaea</taxon>
        <taxon>Methanobacteriati</taxon>
        <taxon>Methanobacteriota</taxon>
        <taxon>Stenosarchaea group</taxon>
        <taxon>Halobacteria</taxon>
        <taxon>Halobacteriales</taxon>
        <taxon>Haladaptataceae</taxon>
        <taxon>Halorussus</taxon>
    </lineage>
</organism>
<accession>A0A8U0HU11</accession>
<dbReference type="EMBL" id="CP096659">
    <property type="protein sequence ID" value="UPV74144.1"/>
    <property type="molecule type" value="Genomic_DNA"/>
</dbReference>
<proteinExistence type="predicted"/>
<dbReference type="RefSeq" id="WP_248650191.1">
    <property type="nucleotide sequence ID" value="NZ_CP096659.1"/>
</dbReference>
<gene>
    <name evidence="1" type="ORF">M0R89_16590</name>
</gene>
<reference evidence="1 2" key="1">
    <citation type="submission" date="2022-04" db="EMBL/GenBank/DDBJ databases">
        <title>Diverse halophilic archaea isolated from saline environments.</title>
        <authorList>
            <person name="Cui H.-L."/>
        </authorList>
    </citation>
    <scope>NUCLEOTIDE SEQUENCE [LARGE SCALE GENOMIC DNA]</scope>
    <source>
        <strain evidence="1 2">XZYJT49</strain>
    </source>
</reference>
<name>A0A8U0HU11_9EURY</name>
<evidence type="ECO:0000313" key="2">
    <source>
        <dbReference type="Proteomes" id="UP000830729"/>
    </source>
</evidence>
<dbReference type="KEGG" id="halx:M0R89_16590"/>
<dbReference type="InterPro" id="IPR006311">
    <property type="entry name" value="TAT_signal"/>
</dbReference>
<dbReference type="Proteomes" id="UP000830729">
    <property type="component" value="Chromosome"/>
</dbReference>
<dbReference type="AlphaFoldDB" id="A0A8U0HU11"/>
<evidence type="ECO:0008006" key="3">
    <source>
        <dbReference type="Google" id="ProtNLM"/>
    </source>
</evidence>
<sequence length="207" mass="22520">MSEEHPFESDVSASRRTFVKRSAVASLGVGLGVRARNDGGETDREGLGVGAQEESGIQYYQVVVPNRGIVRGDYLNKFLFTTAFRERITNLPFSDCFEKAETQARQAFEKGAYVYDGVLVDATEAFQLFGGDDDAIQRLRSVLESQDLDLPDTLTGSIGAIVGTRIYAPVSGGRLPTTGGYRAVGGESCDGQYARLRVHELPNEVIE</sequence>
<evidence type="ECO:0000313" key="1">
    <source>
        <dbReference type="EMBL" id="UPV74144.1"/>
    </source>
</evidence>